<dbReference type="InterPro" id="IPR010349">
    <property type="entry name" value="Asparaginase_II"/>
</dbReference>
<name>A0A381Q651_9ZZZZ</name>
<dbReference type="PANTHER" id="PTHR42110:SF1">
    <property type="entry name" value="L-ASPARAGINASE, PUTATIVE (AFU_ORTHOLOGUE AFUA_3G11890)-RELATED"/>
    <property type="match status" value="1"/>
</dbReference>
<organism evidence="1">
    <name type="scientific">marine metagenome</name>
    <dbReference type="NCBI Taxonomy" id="408172"/>
    <lineage>
        <taxon>unclassified sequences</taxon>
        <taxon>metagenomes</taxon>
        <taxon>ecological metagenomes</taxon>
    </lineage>
</organism>
<gene>
    <name evidence="1" type="ORF">METZ01_LOCUS27636</name>
</gene>
<reference evidence="1" key="1">
    <citation type="submission" date="2018-05" db="EMBL/GenBank/DDBJ databases">
        <authorList>
            <person name="Lanie J.A."/>
            <person name="Ng W.-L."/>
            <person name="Kazmierczak K.M."/>
            <person name="Andrzejewski T.M."/>
            <person name="Davidsen T.M."/>
            <person name="Wayne K.J."/>
            <person name="Tettelin H."/>
            <person name="Glass J.I."/>
            <person name="Rusch D."/>
            <person name="Podicherti R."/>
            <person name="Tsui H.-C.T."/>
            <person name="Winkler M.E."/>
        </authorList>
    </citation>
    <scope>NUCLEOTIDE SEQUENCE</scope>
</reference>
<proteinExistence type="predicted"/>
<feature type="non-terminal residue" evidence="1">
    <location>
        <position position="1"/>
    </location>
</feature>
<sequence length="319" mass="32705">VSGALVVEATRGGRVESLHEVDAVLVDTSGRIVDGWGDTRRQVMPRSAIKPIQALPLVSTGAADAFGLTDVELALACSSHDGERGHVDGVSAWLARLGLDSDALECGAQVPLSESAATALASGGGDPTAIHNNCSGKHVGFLTILRHLGLPLDGYLEPGHPLQADHVTPSIERTCGVDLTTVQPGVDGCGIPAWAMPLDRLAAGWAALGSEPDGSSAHRLLSAMRSEPFHVAGSVRTCTRIIATATGGTVVKTGAEGVFCAVLPADGLGLALKVRDGARRAAEVAIEWLLARYGRLGDPAPVRLVNLAGVVVGEVRVAG</sequence>
<accession>A0A381Q651</accession>
<dbReference type="PANTHER" id="PTHR42110">
    <property type="entry name" value="L-ASPARAGINASE, PUTATIVE (AFU_ORTHOLOGUE AFUA_3G11890)-RELATED"/>
    <property type="match status" value="1"/>
</dbReference>
<dbReference type="AlphaFoldDB" id="A0A381Q651"/>
<dbReference type="EMBL" id="UINC01001222">
    <property type="protein sequence ID" value="SUZ74782.1"/>
    <property type="molecule type" value="Genomic_DNA"/>
</dbReference>
<protein>
    <recommendedName>
        <fullName evidence="2">L-asparaginase II</fullName>
    </recommendedName>
</protein>
<evidence type="ECO:0008006" key="2">
    <source>
        <dbReference type="Google" id="ProtNLM"/>
    </source>
</evidence>
<evidence type="ECO:0000313" key="1">
    <source>
        <dbReference type="EMBL" id="SUZ74782.1"/>
    </source>
</evidence>
<dbReference type="Pfam" id="PF06089">
    <property type="entry name" value="Asparaginase_II"/>
    <property type="match status" value="1"/>
</dbReference>